<evidence type="ECO:0000313" key="4">
    <source>
        <dbReference type="Proteomes" id="UP000009080"/>
    </source>
</evidence>
<name>C5BTU8_TERTT</name>
<comment type="similarity">
    <text evidence="1">Belongs to the short-chain dehydrogenases/reductases (SDR) family.</text>
</comment>
<protein>
    <submittedName>
        <fullName evidence="3">Oxidoreductase, short chain dehydrogenase/reductase family</fullName>
    </submittedName>
</protein>
<dbReference type="SUPFAM" id="SSF51735">
    <property type="entry name" value="NAD(P)-binding Rossmann-fold domains"/>
    <property type="match status" value="1"/>
</dbReference>
<proteinExistence type="inferred from homology"/>
<dbReference type="FunFam" id="3.40.50.720:FF:000084">
    <property type="entry name" value="Short-chain dehydrogenase reductase"/>
    <property type="match status" value="1"/>
</dbReference>
<dbReference type="Gene3D" id="3.40.50.720">
    <property type="entry name" value="NAD(P)-binding Rossmann-like Domain"/>
    <property type="match status" value="1"/>
</dbReference>
<evidence type="ECO:0000313" key="3">
    <source>
        <dbReference type="EMBL" id="ACR12389.1"/>
    </source>
</evidence>
<reference evidence="3 4" key="1">
    <citation type="journal article" date="2009" name="PLoS ONE">
        <title>The complete genome of Teredinibacter turnerae T7901: an intracellular endosymbiont of marine wood-boring bivalves (shipworms).</title>
        <authorList>
            <person name="Yang J.C."/>
            <person name="Madupu R."/>
            <person name="Durkin A.S."/>
            <person name="Ekborg N.A."/>
            <person name="Pedamallu C.S."/>
            <person name="Hostetler J.B."/>
            <person name="Radune D."/>
            <person name="Toms B.S."/>
            <person name="Henrissat B."/>
            <person name="Coutinho P.M."/>
            <person name="Schwarz S."/>
            <person name="Field L."/>
            <person name="Trindade-Silva A.E."/>
            <person name="Soares C.A.G."/>
            <person name="Elshahawi S."/>
            <person name="Hanora A."/>
            <person name="Schmidt E.W."/>
            <person name="Haygood M.G."/>
            <person name="Posfai J."/>
            <person name="Benner J."/>
            <person name="Madinger C."/>
            <person name="Nove J."/>
            <person name="Anton B."/>
            <person name="Chaudhary K."/>
            <person name="Foster J."/>
            <person name="Holman A."/>
            <person name="Kumar S."/>
            <person name="Lessard P.A."/>
            <person name="Luyten Y.A."/>
            <person name="Slatko B."/>
            <person name="Wood N."/>
            <person name="Wu B."/>
            <person name="Teplitski M."/>
            <person name="Mougous J.D."/>
            <person name="Ward N."/>
            <person name="Eisen J.A."/>
            <person name="Badger J.H."/>
            <person name="Distel D.L."/>
        </authorList>
    </citation>
    <scope>NUCLEOTIDE SEQUENCE [LARGE SCALE GENOMIC DNA]</scope>
    <source>
        <strain evidence="4">ATCC 39867 / T7901</strain>
    </source>
</reference>
<dbReference type="PANTHER" id="PTHR43639">
    <property type="entry name" value="OXIDOREDUCTASE, SHORT-CHAIN DEHYDROGENASE/REDUCTASE FAMILY (AFU_ORTHOLOGUE AFUA_5G02870)"/>
    <property type="match status" value="1"/>
</dbReference>
<dbReference type="HOGENOM" id="CLU_010194_1_3_6"/>
<dbReference type="STRING" id="377629.TERTU_4024"/>
<dbReference type="eggNOG" id="COG1028">
    <property type="taxonomic scope" value="Bacteria"/>
</dbReference>
<dbReference type="PANTHER" id="PTHR43639:SF1">
    <property type="entry name" value="SHORT-CHAIN DEHYDROGENASE_REDUCTASE FAMILY PROTEIN"/>
    <property type="match status" value="1"/>
</dbReference>
<dbReference type="Pfam" id="PF13561">
    <property type="entry name" value="adh_short_C2"/>
    <property type="match status" value="1"/>
</dbReference>
<dbReference type="EMBL" id="CP001614">
    <property type="protein sequence ID" value="ACR12389.1"/>
    <property type="molecule type" value="Genomic_DNA"/>
</dbReference>
<dbReference type="OrthoDB" id="20590at2"/>
<dbReference type="Proteomes" id="UP000009080">
    <property type="component" value="Chromosome"/>
</dbReference>
<keyword evidence="4" id="KW-1185">Reference proteome</keyword>
<gene>
    <name evidence="3" type="ordered locus">TERTU_4024</name>
</gene>
<sequence length="253" mass="26963">MNSRKIALVTGGSRGLGKNAALALARQGVDVIITYFNNEKAANEVVAEITATGVKAACLQLNIRDTQDLPHFADEIRTLLQTQWQQDSFDYLLNNGGSGLHKPFTEVTEADFDKMMQEHLKGVFFLTQAMLPLLSDGGSIVNISSGLTRFCVPGYATYATFKAAGETLTRYLAKELGARGIRVNSFAPGAIATDFGGGAVRDNADLNTYLASQTALGRVGEADDIGKAIAALFSDANSWVTGQRVEASGGMFL</sequence>
<evidence type="ECO:0000256" key="2">
    <source>
        <dbReference type="ARBA" id="ARBA00023002"/>
    </source>
</evidence>
<dbReference type="InterPro" id="IPR036291">
    <property type="entry name" value="NAD(P)-bd_dom_sf"/>
</dbReference>
<dbReference type="RefSeq" id="WP_015818501.1">
    <property type="nucleotide sequence ID" value="NC_012997.1"/>
</dbReference>
<dbReference type="PRINTS" id="PR00080">
    <property type="entry name" value="SDRFAMILY"/>
</dbReference>
<organism evidence="3 4">
    <name type="scientific">Teredinibacter turnerae (strain ATCC 39867 / T7901)</name>
    <dbReference type="NCBI Taxonomy" id="377629"/>
    <lineage>
        <taxon>Bacteria</taxon>
        <taxon>Pseudomonadati</taxon>
        <taxon>Pseudomonadota</taxon>
        <taxon>Gammaproteobacteria</taxon>
        <taxon>Cellvibrionales</taxon>
        <taxon>Cellvibrionaceae</taxon>
        <taxon>Teredinibacter</taxon>
    </lineage>
</organism>
<dbReference type="KEGG" id="ttu:TERTU_4024"/>
<dbReference type="AlphaFoldDB" id="C5BTU8"/>
<dbReference type="GO" id="GO:0016491">
    <property type="term" value="F:oxidoreductase activity"/>
    <property type="evidence" value="ECO:0007669"/>
    <property type="project" value="UniProtKB-KW"/>
</dbReference>
<evidence type="ECO:0000256" key="1">
    <source>
        <dbReference type="ARBA" id="ARBA00006484"/>
    </source>
</evidence>
<accession>C5BTU8</accession>
<dbReference type="InterPro" id="IPR002347">
    <property type="entry name" value="SDR_fam"/>
</dbReference>
<dbReference type="PRINTS" id="PR00081">
    <property type="entry name" value="GDHRDH"/>
</dbReference>
<keyword evidence="2" id="KW-0560">Oxidoreductase</keyword>